<organism evidence="3 4">
    <name type="scientific">Halomarina ordinaria</name>
    <dbReference type="NCBI Taxonomy" id="3033939"/>
    <lineage>
        <taxon>Archaea</taxon>
        <taxon>Methanobacteriati</taxon>
        <taxon>Methanobacteriota</taxon>
        <taxon>Stenosarchaea group</taxon>
        <taxon>Halobacteria</taxon>
        <taxon>Halobacteriales</taxon>
        <taxon>Natronomonadaceae</taxon>
        <taxon>Halomarina</taxon>
    </lineage>
</organism>
<dbReference type="PANTHER" id="PTHR43437">
    <property type="entry name" value="HYDROXYACYL-THIOESTER DEHYDRATASE TYPE 2, MITOCHONDRIAL-RELATED"/>
    <property type="match status" value="1"/>
</dbReference>
<protein>
    <submittedName>
        <fullName evidence="3">CBS domain-containing protein</fullName>
    </submittedName>
</protein>
<gene>
    <name evidence="3" type="ORF">ACFQHK_12930</name>
</gene>
<dbReference type="EMBL" id="JBHSXM010000001">
    <property type="protein sequence ID" value="MFC6837412.1"/>
    <property type="molecule type" value="Genomic_DNA"/>
</dbReference>
<dbReference type="GO" id="GO:0016836">
    <property type="term" value="F:hydro-lyase activity"/>
    <property type="evidence" value="ECO:0007669"/>
    <property type="project" value="UniProtKB-ARBA"/>
</dbReference>
<reference evidence="3 4" key="1">
    <citation type="journal article" date="2019" name="Int. J. Syst. Evol. Microbiol.">
        <title>The Global Catalogue of Microorganisms (GCM) 10K type strain sequencing project: providing services to taxonomists for standard genome sequencing and annotation.</title>
        <authorList>
            <consortium name="The Broad Institute Genomics Platform"/>
            <consortium name="The Broad Institute Genome Sequencing Center for Infectious Disease"/>
            <person name="Wu L."/>
            <person name="Ma J."/>
        </authorList>
    </citation>
    <scope>NUCLEOTIDE SEQUENCE [LARGE SCALE GENOMIC DNA]</scope>
    <source>
        <strain evidence="3 4">PSRA2</strain>
    </source>
</reference>
<dbReference type="Pfam" id="PF00571">
    <property type="entry name" value="CBS"/>
    <property type="match status" value="2"/>
</dbReference>
<dbReference type="Gene3D" id="3.10.129.10">
    <property type="entry name" value="Hotdog Thioesterase"/>
    <property type="match status" value="1"/>
</dbReference>
<dbReference type="Gene3D" id="3.10.580.10">
    <property type="entry name" value="CBS-domain"/>
    <property type="match status" value="1"/>
</dbReference>
<dbReference type="InterPro" id="IPR002539">
    <property type="entry name" value="MaoC-like_dom"/>
</dbReference>
<dbReference type="CDD" id="cd03449">
    <property type="entry name" value="R_hydratase"/>
    <property type="match status" value="1"/>
</dbReference>
<evidence type="ECO:0000313" key="3">
    <source>
        <dbReference type="EMBL" id="MFC6837412.1"/>
    </source>
</evidence>
<accession>A0ABD5UA55</accession>
<dbReference type="InterPro" id="IPR029069">
    <property type="entry name" value="HotDog_dom_sf"/>
</dbReference>
<name>A0ABD5UA55_9EURY</name>
<dbReference type="InterPro" id="IPR050965">
    <property type="entry name" value="UPF0336/Enoyl-CoA_hydratase"/>
</dbReference>
<dbReference type="PANTHER" id="PTHR43437:SF3">
    <property type="entry name" value="HYDROXYACYL-THIOESTER DEHYDRATASE TYPE 2, MITOCHONDRIAL"/>
    <property type="match status" value="1"/>
</dbReference>
<dbReference type="Pfam" id="PF01575">
    <property type="entry name" value="MaoC_dehydratas"/>
    <property type="match status" value="1"/>
</dbReference>
<dbReference type="AlphaFoldDB" id="A0ABD5UA55"/>
<proteinExistence type="predicted"/>
<dbReference type="InterPro" id="IPR000644">
    <property type="entry name" value="CBS_dom"/>
</dbReference>
<dbReference type="InterPro" id="IPR046342">
    <property type="entry name" value="CBS_dom_sf"/>
</dbReference>
<feature type="domain" description="CBS" evidence="2">
    <location>
        <begin position="75"/>
        <end position="131"/>
    </location>
</feature>
<dbReference type="SUPFAM" id="SSF54637">
    <property type="entry name" value="Thioesterase/thiol ester dehydrase-isomerase"/>
    <property type="match status" value="1"/>
</dbReference>
<keyword evidence="4" id="KW-1185">Reference proteome</keyword>
<sequence>MLVPLRVRDVMTETVETTTPETTVTTAATRLTEADIGSLVVVDGGTPVGIVTRSDLVAVLAADGDPEATTVETVMSTSLETVAADAGLGRAAETLRDHGITHLPVTADGELVGILTATDLSYYLPKLSPASDWHERGGRARLGSDEVAYESAEWEFTHSRENGAPVGVGDVVRFSKDLSDDDVRSFAGASGDTNRLHLDDGFAADTRFGRRIAHGTLVAGVISAALARIPGLTVYLSQDLRFLGPVGVGETVTAVCEVAEELDEGRYRLLTAVYDEDGERVVEGEAVVLVDELPYSEEEKLEPVEDD</sequence>
<evidence type="ECO:0000259" key="2">
    <source>
        <dbReference type="PROSITE" id="PS51371"/>
    </source>
</evidence>
<evidence type="ECO:0000313" key="4">
    <source>
        <dbReference type="Proteomes" id="UP001596406"/>
    </source>
</evidence>
<dbReference type="SUPFAM" id="SSF54631">
    <property type="entry name" value="CBS-domain pair"/>
    <property type="match status" value="1"/>
</dbReference>
<feature type="domain" description="CBS" evidence="2">
    <location>
        <begin position="11"/>
        <end position="67"/>
    </location>
</feature>
<comment type="caution">
    <text evidence="3">The sequence shown here is derived from an EMBL/GenBank/DDBJ whole genome shotgun (WGS) entry which is preliminary data.</text>
</comment>
<dbReference type="PROSITE" id="PS51371">
    <property type="entry name" value="CBS"/>
    <property type="match status" value="2"/>
</dbReference>
<keyword evidence="1" id="KW-0129">CBS domain</keyword>
<dbReference type="Proteomes" id="UP001596406">
    <property type="component" value="Unassembled WGS sequence"/>
</dbReference>
<evidence type="ECO:0000256" key="1">
    <source>
        <dbReference type="PROSITE-ProRule" id="PRU00703"/>
    </source>
</evidence>
<dbReference type="SMART" id="SM00116">
    <property type="entry name" value="CBS"/>
    <property type="match status" value="2"/>
</dbReference>
<dbReference type="RefSeq" id="WP_304449077.1">
    <property type="nucleotide sequence ID" value="NZ_JARRAH010000001.1"/>
</dbReference>